<comment type="caution">
    <text evidence="1">The sequence shown here is derived from an EMBL/GenBank/DDBJ whole genome shotgun (WGS) entry which is preliminary data.</text>
</comment>
<reference evidence="1 2" key="1">
    <citation type="journal article" date="2024" name="Plant J.">
        <title>Genome sequences and population genomics reveal climatic adaptation and genomic divergence between two closely related sweetgum species.</title>
        <authorList>
            <person name="Xu W.Q."/>
            <person name="Ren C.Q."/>
            <person name="Zhang X.Y."/>
            <person name="Comes H.P."/>
            <person name="Liu X.H."/>
            <person name="Li Y.G."/>
            <person name="Kettle C.J."/>
            <person name="Jalonen R."/>
            <person name="Gaisberger H."/>
            <person name="Ma Y.Z."/>
            <person name="Qiu Y.X."/>
        </authorList>
    </citation>
    <scope>NUCLEOTIDE SEQUENCE [LARGE SCALE GENOMIC DNA]</scope>
    <source>
        <strain evidence="1">Hangzhou</strain>
    </source>
</reference>
<organism evidence="1 2">
    <name type="scientific">Liquidambar formosana</name>
    <name type="common">Formosan gum</name>
    <dbReference type="NCBI Taxonomy" id="63359"/>
    <lineage>
        <taxon>Eukaryota</taxon>
        <taxon>Viridiplantae</taxon>
        <taxon>Streptophyta</taxon>
        <taxon>Embryophyta</taxon>
        <taxon>Tracheophyta</taxon>
        <taxon>Spermatophyta</taxon>
        <taxon>Magnoliopsida</taxon>
        <taxon>eudicotyledons</taxon>
        <taxon>Gunneridae</taxon>
        <taxon>Pentapetalae</taxon>
        <taxon>Saxifragales</taxon>
        <taxon>Altingiaceae</taxon>
        <taxon>Liquidambar</taxon>
    </lineage>
</organism>
<sequence length="163" mass="18318">MLSDLSLKNVSLTDISLHHLSSLPKLTNLGICDAVLTNGGLESFKPPSTLKILNLRGCWLLTEDAILSFCEYNPQVEVRHELVHILPADQNGFRNSSPRANLRTSQVKHKRGKMPTSSSRLDDFFLDQRLKYSREELLALQTSSLSLRSPDDMGIVIPKMQMD</sequence>
<protein>
    <submittedName>
        <fullName evidence="1">Uncharacterized protein</fullName>
    </submittedName>
</protein>
<keyword evidence="2" id="KW-1185">Reference proteome</keyword>
<dbReference type="SUPFAM" id="SSF52047">
    <property type="entry name" value="RNI-like"/>
    <property type="match status" value="1"/>
</dbReference>
<dbReference type="EMBL" id="JBBPBK010000011">
    <property type="protein sequence ID" value="KAK9275088.1"/>
    <property type="molecule type" value="Genomic_DNA"/>
</dbReference>
<dbReference type="InterPro" id="IPR032675">
    <property type="entry name" value="LRR_dom_sf"/>
</dbReference>
<evidence type="ECO:0000313" key="1">
    <source>
        <dbReference type="EMBL" id="KAK9275088.1"/>
    </source>
</evidence>
<accession>A0AAP0RCE6</accession>
<proteinExistence type="predicted"/>
<dbReference type="Gene3D" id="3.80.10.10">
    <property type="entry name" value="Ribonuclease Inhibitor"/>
    <property type="match status" value="1"/>
</dbReference>
<dbReference type="AlphaFoldDB" id="A0AAP0RCE6"/>
<evidence type="ECO:0000313" key="2">
    <source>
        <dbReference type="Proteomes" id="UP001415857"/>
    </source>
</evidence>
<gene>
    <name evidence="1" type="ORF">L1049_022347</name>
</gene>
<dbReference type="Proteomes" id="UP001415857">
    <property type="component" value="Unassembled WGS sequence"/>
</dbReference>
<name>A0AAP0RCE6_LIQFO</name>